<dbReference type="InterPro" id="IPR014306">
    <property type="entry name" value="Hydroxyisourate_hydrolase"/>
</dbReference>
<dbReference type="NCBIfam" id="TIGR02962">
    <property type="entry name" value="hdxy_isourate"/>
    <property type="match status" value="1"/>
</dbReference>
<comment type="function">
    <text evidence="2">Catalyzes the hydrolysis of 5-hydroxyisourate (HIU) to 2-oxo-4-hydroxy-4-carboxy-5-ureidoimidazoline (OHCU).</text>
</comment>
<evidence type="ECO:0000256" key="2">
    <source>
        <dbReference type="ARBA" id="ARBA00002704"/>
    </source>
</evidence>
<comment type="subunit">
    <text evidence="4">Homotetramer.</text>
</comment>
<dbReference type="OrthoDB" id="10265230at2759"/>
<accession>A0A0N0NQU1</accession>
<dbReference type="SUPFAM" id="SSF49472">
    <property type="entry name" value="Transthyretin (synonym: prealbumin)"/>
    <property type="match status" value="1"/>
</dbReference>
<dbReference type="AlphaFoldDB" id="A0A0N0NQU1"/>
<dbReference type="InterPro" id="IPR023416">
    <property type="entry name" value="Transthyretin/HIU_hydrolase_d"/>
</dbReference>
<dbReference type="EMBL" id="LFJN01000003">
    <property type="protein sequence ID" value="KPI44308.1"/>
    <property type="molecule type" value="Genomic_DNA"/>
</dbReference>
<comment type="similarity">
    <text evidence="3">Belongs to the transthyretin family. 5-hydroxyisourate hydrolase subfamily.</text>
</comment>
<organism evidence="9 10">
    <name type="scientific">Cyphellophora attinorum</name>
    <dbReference type="NCBI Taxonomy" id="1664694"/>
    <lineage>
        <taxon>Eukaryota</taxon>
        <taxon>Fungi</taxon>
        <taxon>Dikarya</taxon>
        <taxon>Ascomycota</taxon>
        <taxon>Pezizomycotina</taxon>
        <taxon>Eurotiomycetes</taxon>
        <taxon>Chaetothyriomycetidae</taxon>
        <taxon>Chaetothyriales</taxon>
        <taxon>Cyphellophoraceae</taxon>
        <taxon>Cyphellophora</taxon>
    </lineage>
</organism>
<dbReference type="PANTHER" id="PTHR10395:SF7">
    <property type="entry name" value="5-HYDROXYISOURATE HYDROLASE"/>
    <property type="match status" value="1"/>
</dbReference>
<dbReference type="GeneID" id="28741170"/>
<dbReference type="STRING" id="1664694.A0A0N0NQU1"/>
<evidence type="ECO:0000256" key="4">
    <source>
        <dbReference type="ARBA" id="ARBA00011881"/>
    </source>
</evidence>
<comment type="caution">
    <text evidence="9">The sequence shown here is derived from an EMBL/GenBank/DDBJ whole genome shotgun (WGS) entry which is preliminary data.</text>
</comment>
<evidence type="ECO:0000256" key="5">
    <source>
        <dbReference type="ARBA" id="ARBA00012609"/>
    </source>
</evidence>
<dbReference type="RefSeq" id="XP_018004271.1">
    <property type="nucleotide sequence ID" value="XM_018149290.1"/>
</dbReference>
<evidence type="ECO:0000313" key="10">
    <source>
        <dbReference type="Proteomes" id="UP000038010"/>
    </source>
</evidence>
<dbReference type="Pfam" id="PF00576">
    <property type="entry name" value="Transthyretin"/>
    <property type="match status" value="1"/>
</dbReference>
<dbReference type="InterPro" id="IPR036817">
    <property type="entry name" value="Transthyretin/HIU_hydrolase_sf"/>
</dbReference>
<evidence type="ECO:0000259" key="8">
    <source>
        <dbReference type="Pfam" id="PF00576"/>
    </source>
</evidence>
<reference evidence="9 10" key="1">
    <citation type="submission" date="2015-06" db="EMBL/GenBank/DDBJ databases">
        <title>Draft genome of the ant-associated black yeast Phialophora attae CBS 131958.</title>
        <authorList>
            <person name="Moreno L.F."/>
            <person name="Stielow B.J."/>
            <person name="de Hoog S."/>
            <person name="Vicente V.A."/>
            <person name="Weiss V.A."/>
            <person name="de Vries M."/>
            <person name="Cruz L.M."/>
            <person name="Souza E.M."/>
        </authorList>
    </citation>
    <scope>NUCLEOTIDE SEQUENCE [LARGE SCALE GENOMIC DNA]</scope>
    <source>
        <strain evidence="9 10">CBS 131958</strain>
    </source>
</reference>
<dbReference type="GO" id="GO:0033971">
    <property type="term" value="F:hydroxyisourate hydrolase activity"/>
    <property type="evidence" value="ECO:0007669"/>
    <property type="project" value="UniProtKB-EC"/>
</dbReference>
<dbReference type="PANTHER" id="PTHR10395">
    <property type="entry name" value="URICASE AND TRANSTHYRETIN-RELATED"/>
    <property type="match status" value="1"/>
</dbReference>
<evidence type="ECO:0000256" key="6">
    <source>
        <dbReference type="ARBA" id="ARBA00022631"/>
    </source>
</evidence>
<evidence type="ECO:0000256" key="3">
    <source>
        <dbReference type="ARBA" id="ARBA00009850"/>
    </source>
</evidence>
<dbReference type="VEuPathDB" id="FungiDB:AB675_8811"/>
<keyword evidence="6" id="KW-0659">Purine metabolism</keyword>
<dbReference type="GO" id="GO:0006144">
    <property type="term" value="P:purine nucleobase metabolic process"/>
    <property type="evidence" value="ECO:0007669"/>
    <property type="project" value="UniProtKB-KW"/>
</dbReference>
<evidence type="ECO:0000256" key="1">
    <source>
        <dbReference type="ARBA" id="ARBA00001043"/>
    </source>
</evidence>
<proteinExistence type="inferred from homology"/>
<keyword evidence="10" id="KW-1185">Reference proteome</keyword>
<evidence type="ECO:0000313" key="9">
    <source>
        <dbReference type="EMBL" id="KPI44308.1"/>
    </source>
</evidence>
<evidence type="ECO:0000256" key="7">
    <source>
        <dbReference type="ARBA" id="ARBA00022801"/>
    </source>
</evidence>
<comment type="catalytic activity">
    <reaction evidence="1">
        <text>5-hydroxyisourate + H2O = 5-hydroxy-2-oxo-4-ureido-2,5-dihydro-1H-imidazole-5-carboxylate + H(+)</text>
        <dbReference type="Rhea" id="RHEA:23736"/>
        <dbReference type="ChEBI" id="CHEBI:15377"/>
        <dbReference type="ChEBI" id="CHEBI:15378"/>
        <dbReference type="ChEBI" id="CHEBI:18072"/>
        <dbReference type="ChEBI" id="CHEBI:58639"/>
        <dbReference type="EC" id="3.5.2.17"/>
    </reaction>
</comment>
<sequence length="172" mass="18598">MPAPEPTDITATSRLEAIRSSLTTTATPTTATAMSPTPSSPITCHVLNTLSGTPASSLPATLSLLTPPATTASPQPVVSFYATTDADGRVKEWSPSSATAGHQSVHELLEDYKQGEKVPFSIKFAVGQWYEDQGVESFWPEVEVKFYVKKGERHYHVPVLLGPWNFSSYRGS</sequence>
<name>A0A0N0NQU1_9EURO</name>
<protein>
    <recommendedName>
        <fullName evidence="5">hydroxyisourate hydrolase</fullName>
        <ecNumber evidence="5">3.5.2.17</ecNumber>
    </recommendedName>
</protein>
<feature type="domain" description="Transthyretin/hydroxyisourate hydrolase" evidence="8">
    <location>
        <begin position="42"/>
        <end position="171"/>
    </location>
</feature>
<dbReference type="Gene3D" id="2.60.40.180">
    <property type="entry name" value="Transthyretin/hydroxyisourate hydrolase domain"/>
    <property type="match status" value="1"/>
</dbReference>
<dbReference type="EC" id="3.5.2.17" evidence="5"/>
<gene>
    <name evidence="9" type="ORF">AB675_8811</name>
</gene>
<keyword evidence="7 9" id="KW-0378">Hydrolase</keyword>
<dbReference type="Proteomes" id="UP000038010">
    <property type="component" value="Unassembled WGS sequence"/>
</dbReference>